<name>A0AAD4N8N8_9BILA</name>
<dbReference type="AlphaFoldDB" id="A0AAD4N8N8"/>
<comment type="caution">
    <text evidence="2">The sequence shown here is derived from an EMBL/GenBank/DDBJ whole genome shotgun (WGS) entry which is preliminary data.</text>
</comment>
<reference evidence="2" key="1">
    <citation type="submission" date="2022-01" db="EMBL/GenBank/DDBJ databases">
        <title>Genome Sequence Resource for Two Populations of Ditylenchus destructor, the Migratory Endoparasitic Phytonematode.</title>
        <authorList>
            <person name="Zhang H."/>
            <person name="Lin R."/>
            <person name="Xie B."/>
        </authorList>
    </citation>
    <scope>NUCLEOTIDE SEQUENCE</scope>
    <source>
        <strain evidence="2">BazhouSP</strain>
    </source>
</reference>
<evidence type="ECO:0000256" key="1">
    <source>
        <dbReference type="SAM" id="MobiDB-lite"/>
    </source>
</evidence>
<evidence type="ECO:0000313" key="3">
    <source>
        <dbReference type="Proteomes" id="UP001201812"/>
    </source>
</evidence>
<proteinExistence type="predicted"/>
<dbReference type="Proteomes" id="UP001201812">
    <property type="component" value="Unassembled WGS sequence"/>
</dbReference>
<sequence length="165" mass="18367">MLKPAGRNLTRSNREGPGRVYNIKKSHSQIGSLSSSASMHLFRFLLCAILLRVATAWTSFSHHPRQFILFNTDRSDSGTMGSSPGSELVKKSETPQWDDLGWAWGKKRSDASFHGPPVQDSEQPQTSRSVGTRMAGLSATQLRALQSLVKKENPDWNDLGWAWGR</sequence>
<organism evidence="2 3">
    <name type="scientific">Ditylenchus destructor</name>
    <dbReference type="NCBI Taxonomy" id="166010"/>
    <lineage>
        <taxon>Eukaryota</taxon>
        <taxon>Metazoa</taxon>
        <taxon>Ecdysozoa</taxon>
        <taxon>Nematoda</taxon>
        <taxon>Chromadorea</taxon>
        <taxon>Rhabditida</taxon>
        <taxon>Tylenchina</taxon>
        <taxon>Tylenchomorpha</taxon>
        <taxon>Sphaerularioidea</taxon>
        <taxon>Anguinidae</taxon>
        <taxon>Anguininae</taxon>
        <taxon>Ditylenchus</taxon>
    </lineage>
</organism>
<evidence type="ECO:0000313" key="2">
    <source>
        <dbReference type="EMBL" id="KAI1720644.1"/>
    </source>
</evidence>
<keyword evidence="3" id="KW-1185">Reference proteome</keyword>
<feature type="compositionally biased region" description="Polar residues" evidence="1">
    <location>
        <begin position="120"/>
        <end position="130"/>
    </location>
</feature>
<gene>
    <name evidence="2" type="ORF">DdX_04886</name>
</gene>
<protein>
    <submittedName>
        <fullName evidence="2">CBR-NLP-42 protein</fullName>
    </submittedName>
</protein>
<feature type="region of interest" description="Disordered" evidence="1">
    <location>
        <begin position="73"/>
        <end position="94"/>
    </location>
</feature>
<feature type="region of interest" description="Disordered" evidence="1">
    <location>
        <begin position="1"/>
        <end position="20"/>
    </location>
</feature>
<dbReference type="EMBL" id="JAKKPZ010000005">
    <property type="protein sequence ID" value="KAI1720644.1"/>
    <property type="molecule type" value="Genomic_DNA"/>
</dbReference>
<accession>A0AAD4N8N8</accession>
<feature type="region of interest" description="Disordered" evidence="1">
    <location>
        <begin position="108"/>
        <end position="134"/>
    </location>
</feature>